<dbReference type="Gene3D" id="3.10.10.10">
    <property type="entry name" value="HIV Type 1 Reverse Transcriptase, subunit A, domain 1"/>
    <property type="match status" value="1"/>
</dbReference>
<evidence type="ECO:0000313" key="2">
    <source>
        <dbReference type="EMBL" id="KAL2603043.1"/>
    </source>
</evidence>
<dbReference type="InterPro" id="IPR053134">
    <property type="entry name" value="RNA-dir_DNA_polymerase"/>
</dbReference>
<proteinExistence type="predicted"/>
<sequence>MTFRMMEGMKLLRSWKEIKIWPGKTLRLNAALSAKEEEGYKSFLSQYRNVFAYHMSDLKGILPELGTHRIDLKPDVILVRQKQYRLNNKYSLLVKENLDSLLQVGFIYLVLSFEWVSLIVVVLKKTTGKVRVCQDFRKLNDYHVVVRRVYHF</sequence>
<dbReference type="SUPFAM" id="SSF56672">
    <property type="entry name" value="DNA/RNA polymerases"/>
    <property type="match status" value="1"/>
</dbReference>
<gene>
    <name evidence="2" type="ORF">R1flu_013126</name>
</gene>
<organism evidence="2 3">
    <name type="scientific">Riccia fluitans</name>
    <dbReference type="NCBI Taxonomy" id="41844"/>
    <lineage>
        <taxon>Eukaryota</taxon>
        <taxon>Viridiplantae</taxon>
        <taxon>Streptophyta</taxon>
        <taxon>Embryophyta</taxon>
        <taxon>Marchantiophyta</taxon>
        <taxon>Marchantiopsida</taxon>
        <taxon>Marchantiidae</taxon>
        <taxon>Marchantiales</taxon>
        <taxon>Ricciaceae</taxon>
        <taxon>Riccia</taxon>
    </lineage>
</organism>
<dbReference type="PANTHER" id="PTHR24559:SF444">
    <property type="entry name" value="REVERSE TRANSCRIPTASE DOMAIN-CONTAINING PROTEIN"/>
    <property type="match status" value="1"/>
</dbReference>
<dbReference type="PANTHER" id="PTHR24559">
    <property type="entry name" value="TRANSPOSON TY3-I GAG-POL POLYPROTEIN"/>
    <property type="match status" value="1"/>
</dbReference>
<name>A0ABD1XH04_9MARC</name>
<keyword evidence="1" id="KW-0472">Membrane</keyword>
<dbReference type="EMBL" id="JBHFFA010000096">
    <property type="protein sequence ID" value="KAL2603043.1"/>
    <property type="molecule type" value="Genomic_DNA"/>
</dbReference>
<keyword evidence="1" id="KW-1133">Transmembrane helix</keyword>
<evidence type="ECO:0000313" key="3">
    <source>
        <dbReference type="Proteomes" id="UP001605036"/>
    </source>
</evidence>
<dbReference type="InterPro" id="IPR043502">
    <property type="entry name" value="DNA/RNA_pol_sf"/>
</dbReference>
<keyword evidence="1" id="KW-0812">Transmembrane</keyword>
<accession>A0ABD1XH04</accession>
<feature type="transmembrane region" description="Helical" evidence="1">
    <location>
        <begin position="101"/>
        <end position="123"/>
    </location>
</feature>
<comment type="caution">
    <text evidence="2">The sequence shown here is derived from an EMBL/GenBank/DDBJ whole genome shotgun (WGS) entry which is preliminary data.</text>
</comment>
<evidence type="ECO:0000256" key="1">
    <source>
        <dbReference type="SAM" id="Phobius"/>
    </source>
</evidence>
<keyword evidence="3" id="KW-1185">Reference proteome</keyword>
<reference evidence="2 3" key="1">
    <citation type="submission" date="2024-09" db="EMBL/GenBank/DDBJ databases">
        <title>Chromosome-scale assembly of Riccia fluitans.</title>
        <authorList>
            <person name="Paukszto L."/>
            <person name="Sawicki J."/>
            <person name="Karawczyk K."/>
            <person name="Piernik-Szablinska J."/>
            <person name="Szczecinska M."/>
            <person name="Mazdziarz M."/>
        </authorList>
    </citation>
    <scope>NUCLEOTIDE SEQUENCE [LARGE SCALE GENOMIC DNA]</scope>
    <source>
        <strain evidence="2">Rf_01</strain>
        <tissue evidence="2">Aerial parts of the thallus</tissue>
    </source>
</reference>
<dbReference type="Proteomes" id="UP001605036">
    <property type="component" value="Unassembled WGS sequence"/>
</dbReference>
<protein>
    <submittedName>
        <fullName evidence="2">Uncharacterized protein</fullName>
    </submittedName>
</protein>
<dbReference type="AlphaFoldDB" id="A0ABD1XH04"/>